<feature type="repeat" description="PPR" evidence="3">
    <location>
        <begin position="392"/>
        <end position="426"/>
    </location>
</feature>
<name>A0A8J5KBP8_ZINOF</name>
<dbReference type="PANTHER" id="PTHR47939:SF13">
    <property type="entry name" value="OS03G0201400 PROTEIN"/>
    <property type="match status" value="1"/>
</dbReference>
<comment type="similarity">
    <text evidence="1">Belongs to the PPR family. P subfamily.</text>
</comment>
<feature type="repeat" description="PPR" evidence="3">
    <location>
        <begin position="570"/>
        <end position="604"/>
    </location>
</feature>
<dbReference type="Pfam" id="PF13041">
    <property type="entry name" value="PPR_2"/>
    <property type="match status" value="3"/>
</dbReference>
<dbReference type="AlphaFoldDB" id="A0A8J5KBP8"/>
<dbReference type="EMBL" id="JACMSC010000018">
    <property type="protein sequence ID" value="KAG6476551.1"/>
    <property type="molecule type" value="Genomic_DNA"/>
</dbReference>
<feature type="repeat" description="PPR" evidence="3">
    <location>
        <begin position="640"/>
        <end position="674"/>
    </location>
</feature>
<feature type="repeat" description="PPR" evidence="3">
    <location>
        <begin position="605"/>
        <end position="639"/>
    </location>
</feature>
<evidence type="ECO:0000313" key="5">
    <source>
        <dbReference type="Proteomes" id="UP000734854"/>
    </source>
</evidence>
<comment type="caution">
    <text evidence="4">The sequence shown here is derived from an EMBL/GenBank/DDBJ whole genome shotgun (WGS) entry which is preliminary data.</text>
</comment>
<keyword evidence="5" id="KW-1185">Reference proteome</keyword>
<dbReference type="Proteomes" id="UP000734854">
    <property type="component" value="Unassembled WGS sequence"/>
</dbReference>
<dbReference type="Pfam" id="PF01535">
    <property type="entry name" value="PPR"/>
    <property type="match status" value="1"/>
</dbReference>
<reference evidence="4 5" key="1">
    <citation type="submission" date="2020-08" db="EMBL/GenBank/DDBJ databases">
        <title>Plant Genome Project.</title>
        <authorList>
            <person name="Zhang R.-G."/>
        </authorList>
    </citation>
    <scope>NUCLEOTIDE SEQUENCE [LARGE SCALE GENOMIC DNA]</scope>
    <source>
        <tissue evidence="4">Rhizome</tissue>
    </source>
</reference>
<feature type="repeat" description="PPR" evidence="3">
    <location>
        <begin position="675"/>
        <end position="709"/>
    </location>
</feature>
<organism evidence="4 5">
    <name type="scientific">Zingiber officinale</name>
    <name type="common">Ginger</name>
    <name type="synonym">Amomum zingiber</name>
    <dbReference type="NCBI Taxonomy" id="94328"/>
    <lineage>
        <taxon>Eukaryota</taxon>
        <taxon>Viridiplantae</taxon>
        <taxon>Streptophyta</taxon>
        <taxon>Embryophyta</taxon>
        <taxon>Tracheophyta</taxon>
        <taxon>Spermatophyta</taxon>
        <taxon>Magnoliopsida</taxon>
        <taxon>Liliopsida</taxon>
        <taxon>Zingiberales</taxon>
        <taxon>Zingiberaceae</taxon>
        <taxon>Zingiber</taxon>
    </lineage>
</organism>
<dbReference type="Pfam" id="PF12854">
    <property type="entry name" value="PPR_1"/>
    <property type="match status" value="2"/>
</dbReference>
<proteinExistence type="inferred from homology"/>
<dbReference type="NCBIfam" id="TIGR00756">
    <property type="entry name" value="PPR"/>
    <property type="match status" value="7"/>
</dbReference>
<dbReference type="Gene3D" id="1.25.40.10">
    <property type="entry name" value="Tetratricopeptide repeat domain"/>
    <property type="match status" value="4"/>
</dbReference>
<evidence type="ECO:0000256" key="1">
    <source>
        <dbReference type="ARBA" id="ARBA00007626"/>
    </source>
</evidence>
<sequence length="744" mass="83561">MAAISDGDLAISSGDNGSVSWYAPLPSPLSPLPCCWRWSWLAAPVRANPQLATTPTRDWPQCLPAAGHGAYPRLATAGPDKVVGHGCGWPRWLWLPTMSAVACPWKLRLALVAAAAPNDSDSSSSYPDDHRDRRPCLRRVIQKVRYPPLHLSDSLKMDSFARQWFSVNELRERMRACLLLRGWDLESSSIELDERNVVDILNDLFDASSDAALAFYFFGLSKRCNGRKHGILAVSTMVHIAVLGNMNHIAVTLLMRTVSDSEDHCSDEMQKLLFDSLRETSRSREVLEIVYSMLVKCYADKKMTKVMVKSVDDMRNLGLFLPMEVYNSLMRVLLEFKDFNLAWEVFTNIPSRFIGTKRSILSLFISELAVHSHFECAYKLLFEMQKYCGQADVAVYTIVIHSLCKWGFLKEATVLFHKMLQLGIPHDNVLVNSIIEGYRKAGRNGNMAKALKLFDQMFQVGLAPDCSNYTTIICGFCKVCNLEHASMIFALMLKRGIKPTIMTYTTLLEGYCRKHDLPGAETILSLMKMEGIQPDVVAYNTLINGYSNYGHMQKACELKDRMEKDGVTADLATYNLILHGLVETGAIMQSREIFKELVRRGLTPNRITYTNLIAGCSRDGNLEEAFLIWSSMNNNGIKPDVVTCSALLKCFCKRRLMFDANALFHKMLDAGLEPDLRLYNMLICGFCKEGNIREARSLLAMMKANGIFPNYKTMEVLVCCLQKIGTKSAAESVAMELVKSIFGS</sequence>
<evidence type="ECO:0000256" key="2">
    <source>
        <dbReference type="ARBA" id="ARBA00022737"/>
    </source>
</evidence>
<feature type="repeat" description="PPR" evidence="3">
    <location>
        <begin position="427"/>
        <end position="464"/>
    </location>
</feature>
<dbReference type="InterPro" id="IPR002885">
    <property type="entry name" value="PPR_rpt"/>
</dbReference>
<evidence type="ECO:0000313" key="4">
    <source>
        <dbReference type="EMBL" id="KAG6476551.1"/>
    </source>
</evidence>
<dbReference type="InterPro" id="IPR011990">
    <property type="entry name" value="TPR-like_helical_dom_sf"/>
</dbReference>
<accession>A0A8J5KBP8</accession>
<feature type="repeat" description="PPR" evidence="3">
    <location>
        <begin position="500"/>
        <end position="534"/>
    </location>
</feature>
<evidence type="ECO:0008006" key="6">
    <source>
        <dbReference type="Google" id="ProtNLM"/>
    </source>
</evidence>
<dbReference type="PANTHER" id="PTHR47939">
    <property type="entry name" value="MEMBRANE-ASSOCIATED SALT-INDUCIBLE PROTEIN-LIKE"/>
    <property type="match status" value="1"/>
</dbReference>
<keyword evidence="2" id="KW-0677">Repeat</keyword>
<evidence type="ECO:0000256" key="3">
    <source>
        <dbReference type="PROSITE-ProRule" id="PRU00708"/>
    </source>
</evidence>
<dbReference type="PROSITE" id="PS51375">
    <property type="entry name" value="PPR"/>
    <property type="match status" value="9"/>
</dbReference>
<dbReference type="InterPro" id="IPR050667">
    <property type="entry name" value="PPR-containing_protein"/>
</dbReference>
<feature type="repeat" description="PPR" evidence="3">
    <location>
        <begin position="535"/>
        <end position="569"/>
    </location>
</feature>
<gene>
    <name evidence="4" type="ORF">ZIOFF_065793</name>
</gene>
<protein>
    <recommendedName>
        <fullName evidence="6">Pentatricopeptide repeat-containing protein</fullName>
    </recommendedName>
</protein>
<feature type="repeat" description="PPR" evidence="3">
    <location>
        <begin position="465"/>
        <end position="499"/>
    </location>
</feature>